<comment type="caution">
    <text evidence="2">The sequence shown here is derived from an EMBL/GenBank/DDBJ whole genome shotgun (WGS) entry which is preliminary data.</text>
</comment>
<dbReference type="EMBL" id="JAUSWL010000002">
    <property type="protein sequence ID" value="MDQ0542509.1"/>
    <property type="molecule type" value="Genomic_DNA"/>
</dbReference>
<sequence length="228" mass="24682">MPEPRGRIEPVSGPATDPSVLKALALGGRGWVSRDGRVLAAGSAKGGTALAALPETAAAVVAFEGADAALKALRERYVNEGLARHLGRGGSRNSFHFSHGSFDLANPMPWFHDFLDKAGWIEVELARDEGVRKAFCDGRLLEGSVEAYREVLVTLGDGLGCRVCHGFKDDFATLLYDPTDNDGLGYREPRPVEWPGCERDPEDRDLPLWTSRFDEDDDADEAGFPASP</sequence>
<dbReference type="SUPFAM" id="SSF53335">
    <property type="entry name" value="S-adenosyl-L-methionine-dependent methyltransferases"/>
    <property type="match status" value="1"/>
</dbReference>
<feature type="compositionally biased region" description="Basic and acidic residues" evidence="1">
    <location>
        <begin position="185"/>
        <end position="206"/>
    </location>
</feature>
<evidence type="ECO:0000313" key="2">
    <source>
        <dbReference type="EMBL" id="MDQ0542509.1"/>
    </source>
</evidence>
<reference evidence="2" key="1">
    <citation type="submission" date="2023-07" db="EMBL/GenBank/DDBJ databases">
        <title>Genomic Encyclopedia of Type Strains, Phase IV (KMG-IV): sequencing the most valuable type-strain genomes for metagenomic binning, comparative biology and taxonomic classification.</title>
        <authorList>
            <person name="Goeker M."/>
        </authorList>
    </citation>
    <scope>NUCLEOTIDE SEQUENCE</scope>
    <source>
        <strain evidence="2">DSM 19569</strain>
    </source>
</reference>
<dbReference type="Proteomes" id="UP001223420">
    <property type="component" value="Unassembled WGS sequence"/>
</dbReference>
<dbReference type="RefSeq" id="WP_230365807.1">
    <property type="nucleotide sequence ID" value="NZ_JAJALK010000003.1"/>
</dbReference>
<proteinExistence type="predicted"/>
<evidence type="ECO:0000313" key="3">
    <source>
        <dbReference type="Proteomes" id="UP001223420"/>
    </source>
</evidence>
<organism evidence="2 3">
    <name type="scientific">Methylobacterium brachiatum</name>
    <dbReference type="NCBI Taxonomy" id="269660"/>
    <lineage>
        <taxon>Bacteria</taxon>
        <taxon>Pseudomonadati</taxon>
        <taxon>Pseudomonadota</taxon>
        <taxon>Alphaproteobacteria</taxon>
        <taxon>Hyphomicrobiales</taxon>
        <taxon>Methylobacteriaceae</taxon>
        <taxon>Methylobacterium</taxon>
    </lineage>
</organism>
<protein>
    <submittedName>
        <fullName evidence="2">Uncharacterized protein</fullName>
    </submittedName>
</protein>
<evidence type="ECO:0000256" key="1">
    <source>
        <dbReference type="SAM" id="MobiDB-lite"/>
    </source>
</evidence>
<accession>A0AAJ1TP80</accession>
<gene>
    <name evidence="2" type="ORF">QO001_001427</name>
</gene>
<dbReference type="InterPro" id="IPR029063">
    <property type="entry name" value="SAM-dependent_MTases_sf"/>
</dbReference>
<name>A0AAJ1TP80_9HYPH</name>
<dbReference type="Gene3D" id="3.40.50.150">
    <property type="entry name" value="Vaccinia Virus protein VP39"/>
    <property type="match status" value="1"/>
</dbReference>
<dbReference type="AlphaFoldDB" id="A0AAJ1TP80"/>
<feature type="region of interest" description="Disordered" evidence="1">
    <location>
        <begin position="185"/>
        <end position="228"/>
    </location>
</feature>